<protein>
    <submittedName>
        <fullName evidence="3">ABC transporter substrate-binding protein</fullName>
    </submittedName>
</protein>
<name>A0A1S8ASD3_9EURY</name>
<dbReference type="EMBL" id="LWLN01000001">
    <property type="protein sequence ID" value="OLZ39788.1"/>
    <property type="molecule type" value="Genomic_DNA"/>
</dbReference>
<comment type="caution">
    <text evidence="3">The sequence shown here is derived from an EMBL/GenBank/DDBJ whole genome shotgun (WGS) entry which is preliminary data.</text>
</comment>
<proteinExistence type="predicted"/>
<evidence type="ECO:0000259" key="2">
    <source>
        <dbReference type="Pfam" id="PF13458"/>
    </source>
</evidence>
<dbReference type="SUPFAM" id="SSF53822">
    <property type="entry name" value="Periplasmic binding protein-like I"/>
    <property type="match status" value="1"/>
</dbReference>
<accession>A0A1S8ASD3</accession>
<reference evidence="4" key="1">
    <citation type="submission" date="2016-04" db="EMBL/GenBank/DDBJ databases">
        <authorList>
            <person name="Chen S.-C."/>
            <person name="Lai M.-C."/>
        </authorList>
    </citation>
    <scope>NUCLEOTIDE SEQUENCE [LARGE SCALE GENOMIC DNA]</scope>
    <source>
        <strain evidence="4">AB14</strain>
    </source>
</reference>
<sequence>MLKTTAGGVAGLSLAGCLETAGSIVGDDEVEPVRIGVLAPDPDSNSTGQSIVSGAAIARDQLNDNGGIDGRDVELVLGDTNGSPLEARRQYQRLILDEGVDATIGIATTEVLMALMDDIAEQAVPHLTVGSATSGASQLVNEQYEKYKYHFRAGPINDVNLAETQIDFLDDMGGEIGWGSVAILVEDYDWTERLWRVYQNRLGGVNVDVAMQRRYPPETDDFSGIYDEVERSGADAAIVSAAHTGTQAIMDWGPAERPFAFGGIHVPMQLSSYYEKVNGACRYAAGYAFATPTAETTDETRPFVREYQNRNEGAAPVYTGYIAFDAIKLFADAVERAGAFDSDELVGALESTSFTGTTGTIEFHDADHEHAHDVIYGEDNVHPLYFQWRETDDGEGVQQTIWPDTYSTTDYVEPDWF</sequence>
<evidence type="ECO:0000313" key="3">
    <source>
        <dbReference type="EMBL" id="OLZ39788.1"/>
    </source>
</evidence>
<evidence type="ECO:0000256" key="1">
    <source>
        <dbReference type="ARBA" id="ARBA00022729"/>
    </source>
</evidence>
<dbReference type="Pfam" id="PF13458">
    <property type="entry name" value="Peripla_BP_6"/>
    <property type="match status" value="1"/>
</dbReference>
<dbReference type="CDD" id="cd06345">
    <property type="entry name" value="PBP1_ABC_ligand_binding-like"/>
    <property type="match status" value="1"/>
</dbReference>
<evidence type="ECO:0000313" key="4">
    <source>
        <dbReference type="Proteomes" id="UP000189370"/>
    </source>
</evidence>
<keyword evidence="1" id="KW-0732">Signal</keyword>
<dbReference type="Gene3D" id="3.40.50.2300">
    <property type="match status" value="2"/>
</dbReference>
<dbReference type="OrthoDB" id="200499at2157"/>
<dbReference type="STRING" id="301967.A6E15_01775"/>
<dbReference type="PANTHER" id="PTHR30483">
    <property type="entry name" value="LEUCINE-SPECIFIC-BINDING PROTEIN"/>
    <property type="match status" value="1"/>
</dbReference>
<feature type="domain" description="Leucine-binding protein" evidence="2">
    <location>
        <begin position="32"/>
        <end position="374"/>
    </location>
</feature>
<dbReference type="InterPro" id="IPR028081">
    <property type="entry name" value="Leu-bd"/>
</dbReference>
<organism evidence="3 4">
    <name type="scientific">Natrinema saccharevitans</name>
    <dbReference type="NCBI Taxonomy" id="301967"/>
    <lineage>
        <taxon>Archaea</taxon>
        <taxon>Methanobacteriati</taxon>
        <taxon>Methanobacteriota</taxon>
        <taxon>Stenosarchaea group</taxon>
        <taxon>Halobacteria</taxon>
        <taxon>Halobacteriales</taxon>
        <taxon>Natrialbaceae</taxon>
        <taxon>Natrinema</taxon>
    </lineage>
</organism>
<dbReference type="InterPro" id="IPR028082">
    <property type="entry name" value="Peripla_BP_I"/>
</dbReference>
<dbReference type="Proteomes" id="UP000189370">
    <property type="component" value="Unassembled WGS sequence"/>
</dbReference>
<gene>
    <name evidence="3" type="ORF">A6E15_01775</name>
</gene>
<dbReference type="AlphaFoldDB" id="A0A1S8ASD3"/>
<dbReference type="PROSITE" id="PS51257">
    <property type="entry name" value="PROKAR_LIPOPROTEIN"/>
    <property type="match status" value="1"/>
</dbReference>
<dbReference type="PANTHER" id="PTHR30483:SF6">
    <property type="entry name" value="PERIPLASMIC BINDING PROTEIN OF ABC TRANSPORTER FOR NATURAL AMINO ACIDS"/>
    <property type="match status" value="1"/>
</dbReference>
<dbReference type="InterPro" id="IPR051010">
    <property type="entry name" value="BCAA_transport"/>
</dbReference>
<keyword evidence="4" id="KW-1185">Reference proteome</keyword>